<evidence type="ECO:0000313" key="3">
    <source>
        <dbReference type="Proteomes" id="UP001177003"/>
    </source>
</evidence>
<gene>
    <name evidence="2" type="ORF">LSALG_LOCUS18455</name>
</gene>
<organism evidence="2 3">
    <name type="scientific">Lactuca saligna</name>
    <name type="common">Willowleaf lettuce</name>
    <dbReference type="NCBI Taxonomy" id="75948"/>
    <lineage>
        <taxon>Eukaryota</taxon>
        <taxon>Viridiplantae</taxon>
        <taxon>Streptophyta</taxon>
        <taxon>Embryophyta</taxon>
        <taxon>Tracheophyta</taxon>
        <taxon>Spermatophyta</taxon>
        <taxon>Magnoliopsida</taxon>
        <taxon>eudicotyledons</taxon>
        <taxon>Gunneridae</taxon>
        <taxon>Pentapetalae</taxon>
        <taxon>asterids</taxon>
        <taxon>campanulids</taxon>
        <taxon>Asterales</taxon>
        <taxon>Asteraceae</taxon>
        <taxon>Cichorioideae</taxon>
        <taxon>Cichorieae</taxon>
        <taxon>Lactucinae</taxon>
        <taxon>Lactuca</taxon>
    </lineage>
</organism>
<name>A0AA35YQY1_LACSI</name>
<evidence type="ECO:0000313" key="2">
    <source>
        <dbReference type="EMBL" id="CAI9278600.1"/>
    </source>
</evidence>
<dbReference type="InterPro" id="IPR034577">
    <property type="entry name" value="NIMIN-2"/>
</dbReference>
<keyword evidence="3" id="KW-1185">Reference proteome</keyword>
<proteinExistence type="predicted"/>
<reference evidence="2" key="1">
    <citation type="submission" date="2023-04" db="EMBL/GenBank/DDBJ databases">
        <authorList>
            <person name="Vijverberg K."/>
            <person name="Xiong W."/>
            <person name="Schranz E."/>
        </authorList>
    </citation>
    <scope>NUCLEOTIDE SEQUENCE</scope>
</reference>
<protein>
    <submittedName>
        <fullName evidence="2">Uncharacterized protein</fullName>
    </submittedName>
</protein>
<sequence length="128" mass="13989">MENLKKKRSDLRGDHRLPSKKIKSKKKRSDVGATADDAELQEFFAILQRLQTGFDYFQNKGAGGCGGKSASAPPATGSRLWDPAFELEDFKQVDDGSQPVASGGEALQKDTFVGFDLNADPETHQKSK</sequence>
<feature type="region of interest" description="Disordered" evidence="1">
    <location>
        <begin position="1"/>
        <end position="33"/>
    </location>
</feature>
<dbReference type="PANTHER" id="PTHR35735:SF8">
    <property type="entry name" value="PROTEIN NIM1-INTERACTING 2"/>
    <property type="match status" value="1"/>
</dbReference>
<evidence type="ECO:0000256" key="1">
    <source>
        <dbReference type="SAM" id="MobiDB-lite"/>
    </source>
</evidence>
<dbReference type="PANTHER" id="PTHR35735">
    <property type="entry name" value="PROTEIN NIM1-INTERACTING 2"/>
    <property type="match status" value="1"/>
</dbReference>
<dbReference type="AlphaFoldDB" id="A0AA35YQY1"/>
<dbReference type="GO" id="GO:0010112">
    <property type="term" value="P:regulation of systemic acquired resistance"/>
    <property type="evidence" value="ECO:0007669"/>
    <property type="project" value="InterPro"/>
</dbReference>
<feature type="region of interest" description="Disordered" evidence="1">
    <location>
        <begin position="94"/>
        <end position="128"/>
    </location>
</feature>
<accession>A0AA35YQY1</accession>
<feature type="compositionally biased region" description="Basic residues" evidence="1">
    <location>
        <begin position="18"/>
        <end position="28"/>
    </location>
</feature>
<dbReference type="EMBL" id="OX465080">
    <property type="protein sequence ID" value="CAI9278600.1"/>
    <property type="molecule type" value="Genomic_DNA"/>
</dbReference>
<dbReference type="Proteomes" id="UP001177003">
    <property type="component" value="Chromosome 4"/>
</dbReference>